<sequence length="210" mass="23625">MFRPATSSTASLKNILEAALLAADQPLSSKQLRRLFSDEWQPSAAEIAEAIALLQQEYQGRGVELKALASGYRFQVCSETVPWVSRLWDERPPRYSRALLETLAIVAYQQPITRAEIEDVRGVAVSSSIIKTLIEREWIRVVGQREVPGKPALYATTNAFLDYFNLQSVDELPPLMAVRDFDAITDELNLKMANEERQLQVSPAMVNDNE</sequence>
<keyword evidence="1" id="KW-0963">Cytoplasm</keyword>
<dbReference type="GO" id="GO:0051304">
    <property type="term" value="P:chromosome separation"/>
    <property type="evidence" value="ECO:0007669"/>
    <property type="project" value="InterPro"/>
</dbReference>
<dbReference type="PIRSF" id="PIRSF019345">
    <property type="entry name" value="ScpB"/>
    <property type="match status" value="1"/>
</dbReference>
<evidence type="ECO:0000313" key="5">
    <source>
        <dbReference type="EMBL" id="VAW90112.1"/>
    </source>
</evidence>
<accession>A0A3B0ZRQ4</accession>
<dbReference type="Pfam" id="PF04079">
    <property type="entry name" value="SMC_ScpB"/>
    <property type="match status" value="1"/>
</dbReference>
<dbReference type="EMBL" id="UOFP01000308">
    <property type="protein sequence ID" value="VAW90112.1"/>
    <property type="molecule type" value="Genomic_DNA"/>
</dbReference>
<gene>
    <name evidence="5" type="ORF">MNBD_GAMMA18-587</name>
</gene>
<dbReference type="AlphaFoldDB" id="A0A3B0ZRQ4"/>
<dbReference type="PANTHER" id="PTHR34298:SF2">
    <property type="entry name" value="SEGREGATION AND CONDENSATION PROTEIN B"/>
    <property type="match status" value="1"/>
</dbReference>
<dbReference type="SUPFAM" id="SSF46785">
    <property type="entry name" value="Winged helix' DNA-binding domain"/>
    <property type="match status" value="2"/>
</dbReference>
<evidence type="ECO:0000256" key="4">
    <source>
        <dbReference type="ARBA" id="ARBA00023306"/>
    </source>
</evidence>
<reference evidence="5" key="1">
    <citation type="submission" date="2018-06" db="EMBL/GenBank/DDBJ databases">
        <authorList>
            <person name="Zhirakovskaya E."/>
        </authorList>
    </citation>
    <scope>NUCLEOTIDE SEQUENCE</scope>
</reference>
<proteinExistence type="predicted"/>
<keyword evidence="2" id="KW-0132">Cell division</keyword>
<evidence type="ECO:0000256" key="1">
    <source>
        <dbReference type="ARBA" id="ARBA00022490"/>
    </source>
</evidence>
<evidence type="ECO:0000256" key="3">
    <source>
        <dbReference type="ARBA" id="ARBA00022829"/>
    </source>
</evidence>
<dbReference type="Gene3D" id="1.10.10.10">
    <property type="entry name" value="Winged helix-like DNA-binding domain superfamily/Winged helix DNA-binding domain"/>
    <property type="match status" value="2"/>
</dbReference>
<dbReference type="GO" id="GO:0051301">
    <property type="term" value="P:cell division"/>
    <property type="evidence" value="ECO:0007669"/>
    <property type="project" value="UniProtKB-KW"/>
</dbReference>
<dbReference type="PANTHER" id="PTHR34298">
    <property type="entry name" value="SEGREGATION AND CONDENSATION PROTEIN B"/>
    <property type="match status" value="1"/>
</dbReference>
<name>A0A3B0ZRQ4_9ZZZZ</name>
<dbReference type="InterPro" id="IPR005234">
    <property type="entry name" value="ScpB_csome_segregation"/>
</dbReference>
<dbReference type="InterPro" id="IPR036390">
    <property type="entry name" value="WH_DNA-bd_sf"/>
</dbReference>
<evidence type="ECO:0000256" key="2">
    <source>
        <dbReference type="ARBA" id="ARBA00022618"/>
    </source>
</evidence>
<organism evidence="5">
    <name type="scientific">hydrothermal vent metagenome</name>
    <dbReference type="NCBI Taxonomy" id="652676"/>
    <lineage>
        <taxon>unclassified sequences</taxon>
        <taxon>metagenomes</taxon>
        <taxon>ecological metagenomes</taxon>
    </lineage>
</organism>
<dbReference type="NCBIfam" id="TIGR00281">
    <property type="entry name" value="SMC-Scp complex subunit ScpB"/>
    <property type="match status" value="1"/>
</dbReference>
<dbReference type="InterPro" id="IPR036388">
    <property type="entry name" value="WH-like_DNA-bd_sf"/>
</dbReference>
<keyword evidence="4" id="KW-0131">Cell cycle</keyword>
<keyword evidence="3" id="KW-0159">Chromosome partition</keyword>
<protein>
    <submittedName>
        <fullName evidence="5">Segregation and condensation protein B</fullName>
    </submittedName>
</protein>